<accession>A0A9P5ASD4</accession>
<evidence type="ECO:0000313" key="2">
    <source>
        <dbReference type="EMBL" id="KAF4344100.1"/>
    </source>
</evidence>
<proteinExistence type="predicted"/>
<reference evidence="2" key="2">
    <citation type="submission" date="2020-02" db="EMBL/GenBank/DDBJ databases">
        <title>Identification and distribution of gene clusters putatively required for synthesis of sphingolipid metabolism inhibitors in phylogenetically diverse species of the filamentous fungus Fusarium.</title>
        <authorList>
            <person name="Kim H.-S."/>
            <person name="Busman M."/>
            <person name="Brown D.W."/>
            <person name="Divon H."/>
            <person name="Uhlig S."/>
            <person name="Proctor R.H."/>
        </authorList>
    </citation>
    <scope>NUCLEOTIDE SEQUENCE</scope>
    <source>
        <strain evidence="2">NRRL 25174</strain>
    </source>
</reference>
<gene>
    <name evidence="2" type="ORF">FBEOM_1972</name>
</gene>
<dbReference type="EMBL" id="PVQB02000065">
    <property type="protein sequence ID" value="KAF4344100.1"/>
    <property type="molecule type" value="Genomic_DNA"/>
</dbReference>
<protein>
    <submittedName>
        <fullName evidence="2">Flocculation FLO5</fullName>
    </submittedName>
</protein>
<dbReference type="OrthoDB" id="4388755at2759"/>
<evidence type="ECO:0000259" key="1">
    <source>
        <dbReference type="Pfam" id="PF10528"/>
    </source>
</evidence>
<keyword evidence="3" id="KW-1185">Reference proteome</keyword>
<comment type="caution">
    <text evidence="2">The sequence shown here is derived from an EMBL/GenBank/DDBJ whole genome shotgun (WGS) entry which is preliminary data.</text>
</comment>
<dbReference type="PROSITE" id="PS51257">
    <property type="entry name" value="PROKAR_LIPOPROTEIN"/>
    <property type="match status" value="1"/>
</dbReference>
<dbReference type="Gene3D" id="2.60.120.1560">
    <property type="match status" value="1"/>
</dbReference>
<organism evidence="2 3">
    <name type="scientific">Fusarium beomiforme</name>
    <dbReference type="NCBI Taxonomy" id="44412"/>
    <lineage>
        <taxon>Eukaryota</taxon>
        <taxon>Fungi</taxon>
        <taxon>Dikarya</taxon>
        <taxon>Ascomycota</taxon>
        <taxon>Pezizomycotina</taxon>
        <taxon>Sordariomycetes</taxon>
        <taxon>Hypocreomycetidae</taxon>
        <taxon>Hypocreales</taxon>
        <taxon>Nectriaceae</taxon>
        <taxon>Fusarium</taxon>
        <taxon>Fusarium burgessii species complex</taxon>
    </lineage>
</organism>
<reference evidence="2" key="1">
    <citation type="journal article" date="2017" name="Mycologia">
        <title>Fusarium algeriense, sp. nov., a novel toxigenic crown rot pathogen of durum wheat from Algeria is nested in the Fusarium burgessii species complex.</title>
        <authorList>
            <person name="Laraba I."/>
            <person name="Keddad A."/>
            <person name="Boureghda H."/>
            <person name="Abdallah N."/>
            <person name="Vaughan M.M."/>
            <person name="Proctor R.H."/>
            <person name="Busman M."/>
            <person name="O'Donnell K."/>
        </authorList>
    </citation>
    <scope>NUCLEOTIDE SEQUENCE</scope>
    <source>
        <strain evidence="2">NRRL 25174</strain>
    </source>
</reference>
<feature type="domain" description="GLEYA adhesin" evidence="1">
    <location>
        <begin position="3"/>
        <end position="75"/>
    </location>
</feature>
<evidence type="ECO:0000313" key="3">
    <source>
        <dbReference type="Proteomes" id="UP000730481"/>
    </source>
</evidence>
<dbReference type="Proteomes" id="UP000730481">
    <property type="component" value="Unassembled WGS sequence"/>
</dbReference>
<dbReference type="Pfam" id="PF10528">
    <property type="entry name" value="GLEYA"/>
    <property type="match status" value="1"/>
</dbReference>
<sequence length="111" mass="11602">MLRISYGDDLAAMWIGTTACGDFEKGNNQTSASWPPGSPGENATYTLQVQAQQYYPIRLIYVNVGGPAVLNLTTTSPSGALSAYYPAPCDGSNAFLPFGTEAQAGTGCTNP</sequence>
<name>A0A9P5ASD4_9HYPO</name>
<dbReference type="AlphaFoldDB" id="A0A9P5ASD4"/>
<dbReference type="InterPro" id="IPR018871">
    <property type="entry name" value="GLEYA_adhesin_domain"/>
</dbReference>